<dbReference type="EMBL" id="KN833816">
    <property type="protein sequence ID" value="KIK17948.1"/>
    <property type="molecule type" value="Genomic_DNA"/>
</dbReference>
<name>A0A0C9ZDD0_9AGAM</name>
<sequence>MSMYGFGWCLVVGRGLRRHPMGRINNTHNKGIVGESSRRYGSELWQRNDELTAMSS</sequence>
<evidence type="ECO:0000313" key="1">
    <source>
        <dbReference type="EMBL" id="KIK17948.1"/>
    </source>
</evidence>
<proteinExistence type="predicted"/>
<gene>
    <name evidence="1" type="ORF">PISMIDRAFT_684775</name>
</gene>
<protein>
    <submittedName>
        <fullName evidence="1">Unplaced genomic scaffold scaffold_132, whole genome shotgun sequence</fullName>
    </submittedName>
</protein>
<dbReference type="AlphaFoldDB" id="A0A0C9ZDD0"/>
<accession>A0A0C9ZDD0</accession>
<reference evidence="2" key="2">
    <citation type="submission" date="2015-01" db="EMBL/GenBank/DDBJ databases">
        <title>Evolutionary Origins and Diversification of the Mycorrhizal Mutualists.</title>
        <authorList>
            <consortium name="DOE Joint Genome Institute"/>
            <consortium name="Mycorrhizal Genomics Consortium"/>
            <person name="Kohler A."/>
            <person name="Kuo A."/>
            <person name="Nagy L.G."/>
            <person name="Floudas D."/>
            <person name="Copeland A."/>
            <person name="Barry K.W."/>
            <person name="Cichocki N."/>
            <person name="Veneault-Fourrey C."/>
            <person name="LaButti K."/>
            <person name="Lindquist E.A."/>
            <person name="Lipzen A."/>
            <person name="Lundell T."/>
            <person name="Morin E."/>
            <person name="Murat C."/>
            <person name="Riley R."/>
            <person name="Ohm R."/>
            <person name="Sun H."/>
            <person name="Tunlid A."/>
            <person name="Henrissat B."/>
            <person name="Grigoriev I.V."/>
            <person name="Hibbett D.S."/>
            <person name="Martin F."/>
        </authorList>
    </citation>
    <scope>NUCLEOTIDE SEQUENCE [LARGE SCALE GENOMIC DNA]</scope>
    <source>
        <strain evidence="2">441</strain>
    </source>
</reference>
<dbReference type="HOGENOM" id="CLU_3015055_0_0_1"/>
<reference evidence="1 2" key="1">
    <citation type="submission" date="2014-04" db="EMBL/GenBank/DDBJ databases">
        <authorList>
            <consortium name="DOE Joint Genome Institute"/>
            <person name="Kuo A."/>
            <person name="Kohler A."/>
            <person name="Costa M.D."/>
            <person name="Nagy L.G."/>
            <person name="Floudas D."/>
            <person name="Copeland A."/>
            <person name="Barry K.W."/>
            <person name="Cichocki N."/>
            <person name="Veneault-Fourrey C."/>
            <person name="LaButti K."/>
            <person name="Lindquist E.A."/>
            <person name="Lipzen A."/>
            <person name="Lundell T."/>
            <person name="Morin E."/>
            <person name="Murat C."/>
            <person name="Sun H."/>
            <person name="Tunlid A."/>
            <person name="Henrissat B."/>
            <person name="Grigoriev I.V."/>
            <person name="Hibbett D.S."/>
            <person name="Martin F."/>
            <person name="Nordberg H.P."/>
            <person name="Cantor M.N."/>
            <person name="Hua S.X."/>
        </authorList>
    </citation>
    <scope>NUCLEOTIDE SEQUENCE [LARGE SCALE GENOMIC DNA]</scope>
    <source>
        <strain evidence="1 2">441</strain>
    </source>
</reference>
<dbReference type="Proteomes" id="UP000054018">
    <property type="component" value="Unassembled WGS sequence"/>
</dbReference>
<keyword evidence="2" id="KW-1185">Reference proteome</keyword>
<evidence type="ECO:0000313" key="2">
    <source>
        <dbReference type="Proteomes" id="UP000054018"/>
    </source>
</evidence>
<organism evidence="1 2">
    <name type="scientific">Pisolithus microcarpus 441</name>
    <dbReference type="NCBI Taxonomy" id="765257"/>
    <lineage>
        <taxon>Eukaryota</taxon>
        <taxon>Fungi</taxon>
        <taxon>Dikarya</taxon>
        <taxon>Basidiomycota</taxon>
        <taxon>Agaricomycotina</taxon>
        <taxon>Agaricomycetes</taxon>
        <taxon>Agaricomycetidae</taxon>
        <taxon>Boletales</taxon>
        <taxon>Sclerodermatineae</taxon>
        <taxon>Pisolithaceae</taxon>
        <taxon>Pisolithus</taxon>
    </lineage>
</organism>